<name>A0A445N3C6_9BACT</name>
<dbReference type="AlphaFoldDB" id="A0A445N3C6"/>
<dbReference type="InterPro" id="IPR021857">
    <property type="entry name" value="DUF3467"/>
</dbReference>
<sequence>MEDKPKEIRIDFPKELIGGAYSNNMAVTHTREEFIMDFLMIAPPSGAVTGRIIVSPGHVKRIVKALQENIARYEKEFGHIQSIEEPMGGVTIQ</sequence>
<reference evidence="1" key="1">
    <citation type="submission" date="2018-01" db="EMBL/GenBank/DDBJ databases">
        <authorList>
            <person name="Regsiter A."/>
            <person name="William W."/>
        </authorList>
    </citation>
    <scope>NUCLEOTIDE SEQUENCE</scope>
    <source>
        <strain evidence="1">TRIP AH-1</strain>
    </source>
</reference>
<dbReference type="Pfam" id="PF11950">
    <property type="entry name" value="DUF3467"/>
    <property type="match status" value="1"/>
</dbReference>
<gene>
    <name evidence="1" type="ORF">PITCH_A850023</name>
</gene>
<dbReference type="EMBL" id="OJIN01000231">
    <property type="protein sequence ID" value="SPD76220.1"/>
    <property type="molecule type" value="Genomic_DNA"/>
</dbReference>
<evidence type="ECO:0008006" key="2">
    <source>
        <dbReference type="Google" id="ProtNLM"/>
    </source>
</evidence>
<proteinExistence type="predicted"/>
<protein>
    <recommendedName>
        <fullName evidence="2">DUF3467 domain-containing protein</fullName>
    </recommendedName>
</protein>
<organism evidence="1">
    <name type="scientific">uncultured Desulfobacterium sp</name>
    <dbReference type="NCBI Taxonomy" id="201089"/>
    <lineage>
        <taxon>Bacteria</taxon>
        <taxon>Pseudomonadati</taxon>
        <taxon>Thermodesulfobacteriota</taxon>
        <taxon>Desulfobacteria</taxon>
        <taxon>Desulfobacterales</taxon>
        <taxon>Desulfobacteriaceae</taxon>
        <taxon>Desulfobacterium</taxon>
        <taxon>environmental samples</taxon>
    </lineage>
</organism>
<accession>A0A445N3C6</accession>
<evidence type="ECO:0000313" key="1">
    <source>
        <dbReference type="EMBL" id="SPD76220.1"/>
    </source>
</evidence>